<gene>
    <name evidence="2" type="ORF">ACFSDB_15680</name>
</gene>
<dbReference type="SUPFAM" id="SSF55729">
    <property type="entry name" value="Acyl-CoA N-acyltransferases (Nat)"/>
    <property type="match status" value="1"/>
</dbReference>
<name>A0ABW4QL36_9BACL</name>
<dbReference type="PANTHER" id="PTHR43441">
    <property type="entry name" value="RIBOSOMAL-PROTEIN-SERINE ACETYLTRANSFERASE"/>
    <property type="match status" value="1"/>
</dbReference>
<evidence type="ECO:0000259" key="1">
    <source>
        <dbReference type="PROSITE" id="PS51186"/>
    </source>
</evidence>
<dbReference type="Proteomes" id="UP001597273">
    <property type="component" value="Unassembled WGS sequence"/>
</dbReference>
<dbReference type="PANTHER" id="PTHR43441:SF3">
    <property type="entry name" value="ACETYLTRANSFERASE"/>
    <property type="match status" value="1"/>
</dbReference>
<keyword evidence="2" id="KW-0012">Acyltransferase</keyword>
<dbReference type="EMBL" id="JBHUFW010000012">
    <property type="protein sequence ID" value="MFD1864342.1"/>
    <property type="molecule type" value="Genomic_DNA"/>
</dbReference>
<comment type="caution">
    <text evidence="2">The sequence shown here is derived from an EMBL/GenBank/DDBJ whole genome shotgun (WGS) entry which is preliminary data.</text>
</comment>
<accession>A0ABW4QL36</accession>
<dbReference type="Pfam" id="PF13302">
    <property type="entry name" value="Acetyltransf_3"/>
    <property type="match status" value="1"/>
</dbReference>
<keyword evidence="2" id="KW-0808">Transferase</keyword>
<dbReference type="InterPro" id="IPR016181">
    <property type="entry name" value="Acyl_CoA_acyltransferase"/>
</dbReference>
<dbReference type="PROSITE" id="PS51186">
    <property type="entry name" value="GNAT"/>
    <property type="match status" value="1"/>
</dbReference>
<evidence type="ECO:0000313" key="2">
    <source>
        <dbReference type="EMBL" id="MFD1864342.1"/>
    </source>
</evidence>
<reference evidence="3" key="1">
    <citation type="journal article" date="2019" name="Int. J. Syst. Evol. Microbiol.">
        <title>The Global Catalogue of Microorganisms (GCM) 10K type strain sequencing project: providing services to taxonomists for standard genome sequencing and annotation.</title>
        <authorList>
            <consortium name="The Broad Institute Genomics Platform"/>
            <consortium name="The Broad Institute Genome Sequencing Center for Infectious Disease"/>
            <person name="Wu L."/>
            <person name="Ma J."/>
        </authorList>
    </citation>
    <scope>NUCLEOTIDE SEQUENCE [LARGE SCALE GENOMIC DNA]</scope>
    <source>
        <strain evidence="3">CGMCC 1.15475</strain>
    </source>
</reference>
<dbReference type="InterPro" id="IPR051908">
    <property type="entry name" value="Ribosomal_N-acetyltransferase"/>
</dbReference>
<protein>
    <submittedName>
        <fullName evidence="2">GNAT family N-acetyltransferase</fullName>
        <ecNumber evidence="2">2.3.-.-</ecNumber>
    </submittedName>
</protein>
<dbReference type="InterPro" id="IPR000182">
    <property type="entry name" value="GNAT_dom"/>
</dbReference>
<evidence type="ECO:0000313" key="3">
    <source>
        <dbReference type="Proteomes" id="UP001597273"/>
    </source>
</evidence>
<dbReference type="RefSeq" id="WP_204892880.1">
    <property type="nucleotide sequence ID" value="NZ_JBHUFW010000012.1"/>
</dbReference>
<organism evidence="2 3">
    <name type="scientific">Planococcus chinensis</name>
    <dbReference type="NCBI Taxonomy" id="272917"/>
    <lineage>
        <taxon>Bacteria</taxon>
        <taxon>Bacillati</taxon>
        <taxon>Bacillota</taxon>
        <taxon>Bacilli</taxon>
        <taxon>Bacillales</taxon>
        <taxon>Caryophanaceae</taxon>
        <taxon>Planococcus</taxon>
    </lineage>
</organism>
<dbReference type="Gene3D" id="3.40.630.30">
    <property type="match status" value="1"/>
</dbReference>
<sequence>MALMLPEVPEEIETERLLLRMPRPGDGKKVNAAIRASFDDLQPWLPFARHLPSLEETEINTLEAHVHFLKKEVLRYLIFNKETGGFIGSTGFHGIEWDMPKMEIGYWIDTRQSGLGYMAEAVSALADLAMDGFGCCRLEIRCDAANTKSRAIPENLGFQLEGVLRNDEWSVDGKRLTDTCIYAKLPENG</sequence>
<feature type="domain" description="N-acetyltransferase" evidence="1">
    <location>
        <begin position="32"/>
        <end position="177"/>
    </location>
</feature>
<proteinExistence type="predicted"/>
<dbReference type="GO" id="GO:0016746">
    <property type="term" value="F:acyltransferase activity"/>
    <property type="evidence" value="ECO:0007669"/>
    <property type="project" value="UniProtKB-KW"/>
</dbReference>
<dbReference type="EC" id="2.3.-.-" evidence="2"/>
<keyword evidence="3" id="KW-1185">Reference proteome</keyword>